<reference evidence="2 3" key="1">
    <citation type="submission" date="2020-08" db="EMBL/GenBank/DDBJ databases">
        <title>Genomic Encyclopedia of Type Strains, Phase IV (KMG-V): Genome sequencing to study the core and pangenomes of soil and plant-associated prokaryotes.</title>
        <authorList>
            <person name="Whitman W."/>
        </authorList>
    </citation>
    <scope>NUCLEOTIDE SEQUENCE [LARGE SCALE GENOMIC DNA]</scope>
    <source>
        <strain evidence="2 3">M2T3</strain>
    </source>
</reference>
<feature type="domain" description="NmrA-like" evidence="1">
    <location>
        <begin position="3"/>
        <end position="254"/>
    </location>
</feature>
<dbReference type="Pfam" id="PF05368">
    <property type="entry name" value="NmrA"/>
    <property type="match status" value="1"/>
</dbReference>
<dbReference type="Gene3D" id="3.90.25.10">
    <property type="entry name" value="UDP-galactose 4-epimerase, domain 1"/>
    <property type="match status" value="1"/>
</dbReference>
<gene>
    <name evidence="2" type="ORF">HDF25_000456</name>
</gene>
<sequence>MYIVVGASGQVGSAVVRNLLQREVPVKGIVHDSQKAGKLEKQGAKVTVADAFDLPALTECFKDGHVLFVITPETGRNQDVLKDTQTILGNYREAIKGSSVKKIIGLSSIGAQHAQGKGNLEMSFMLEHAFEGLPVHQVFIRPAYYFSNWFMSLDQIKAEGVLYTFYPLDFAIPMISPQDVGQIIAEIMVHEESDSITYELEGPQAYTSVEVASAFAKALNKEIRAVQIPRDEWGVVLQKLGFSKNGIMNFVKMTDAVIDGSAVAEKQGMVAVKGATTLQQFVDQRIAELND</sequence>
<comment type="caution">
    <text evidence="2">The sequence shown here is derived from an EMBL/GenBank/DDBJ whole genome shotgun (WGS) entry which is preliminary data.</text>
</comment>
<accession>A0A7X0MGH7</accession>
<dbReference type="SUPFAM" id="SSF51735">
    <property type="entry name" value="NAD(P)-binding Rossmann-fold domains"/>
    <property type="match status" value="1"/>
</dbReference>
<evidence type="ECO:0000313" key="3">
    <source>
        <dbReference type="Proteomes" id="UP000521017"/>
    </source>
</evidence>
<dbReference type="RefSeq" id="WP_184622325.1">
    <property type="nucleotide sequence ID" value="NZ_JACHCC010000001.1"/>
</dbReference>
<dbReference type="AlphaFoldDB" id="A0A7X0MGH7"/>
<protein>
    <submittedName>
        <fullName evidence="2">Uncharacterized protein YbjT (DUF2867 family)</fullName>
    </submittedName>
</protein>
<evidence type="ECO:0000313" key="2">
    <source>
        <dbReference type="EMBL" id="MBB6498332.1"/>
    </source>
</evidence>
<dbReference type="EMBL" id="JACHCC010000001">
    <property type="protein sequence ID" value="MBB6498332.1"/>
    <property type="molecule type" value="Genomic_DNA"/>
</dbReference>
<dbReference type="PANTHER" id="PTHR43162">
    <property type="match status" value="1"/>
</dbReference>
<dbReference type="Gene3D" id="3.40.50.720">
    <property type="entry name" value="NAD(P)-binding Rossmann-like Domain"/>
    <property type="match status" value="1"/>
</dbReference>
<name>A0A7X0MGH7_9SPHI</name>
<dbReference type="InterPro" id="IPR051604">
    <property type="entry name" value="Ergot_Alk_Oxidoreductase"/>
</dbReference>
<organism evidence="2 3">
    <name type="scientific">Pedobacter cryoconitis</name>
    <dbReference type="NCBI Taxonomy" id="188932"/>
    <lineage>
        <taxon>Bacteria</taxon>
        <taxon>Pseudomonadati</taxon>
        <taxon>Bacteroidota</taxon>
        <taxon>Sphingobacteriia</taxon>
        <taxon>Sphingobacteriales</taxon>
        <taxon>Sphingobacteriaceae</taxon>
        <taxon>Pedobacter</taxon>
    </lineage>
</organism>
<dbReference type="Proteomes" id="UP000521017">
    <property type="component" value="Unassembled WGS sequence"/>
</dbReference>
<dbReference type="PANTHER" id="PTHR43162:SF1">
    <property type="entry name" value="PRESTALK A DIFFERENTIATION PROTEIN A"/>
    <property type="match status" value="1"/>
</dbReference>
<evidence type="ECO:0000259" key="1">
    <source>
        <dbReference type="Pfam" id="PF05368"/>
    </source>
</evidence>
<dbReference type="InterPro" id="IPR008030">
    <property type="entry name" value="NmrA-like"/>
</dbReference>
<proteinExistence type="predicted"/>
<dbReference type="InterPro" id="IPR036291">
    <property type="entry name" value="NAD(P)-bd_dom_sf"/>
</dbReference>